<feature type="transmembrane region" description="Helical" evidence="8">
    <location>
        <begin position="92"/>
        <end position="112"/>
    </location>
</feature>
<feature type="transmembrane region" description="Helical" evidence="8">
    <location>
        <begin position="304"/>
        <end position="323"/>
    </location>
</feature>
<evidence type="ECO:0000256" key="2">
    <source>
        <dbReference type="ARBA" id="ARBA00022448"/>
    </source>
</evidence>
<name>A0A2M9D772_9MICO</name>
<evidence type="ECO:0000256" key="4">
    <source>
        <dbReference type="ARBA" id="ARBA00022519"/>
    </source>
</evidence>
<keyword evidence="10" id="KW-1185">Reference proteome</keyword>
<accession>A0A2M9D772</accession>
<dbReference type="OrthoDB" id="9808136at2"/>
<evidence type="ECO:0000256" key="6">
    <source>
        <dbReference type="ARBA" id="ARBA00022989"/>
    </source>
</evidence>
<dbReference type="PANTHER" id="PTHR32196">
    <property type="entry name" value="ABC TRANSPORTER PERMEASE PROTEIN YPHD-RELATED-RELATED"/>
    <property type="match status" value="1"/>
</dbReference>
<comment type="caution">
    <text evidence="9">The sequence shown here is derived from an EMBL/GenBank/DDBJ whole genome shotgun (WGS) entry which is preliminary data.</text>
</comment>
<dbReference type="Proteomes" id="UP000231742">
    <property type="component" value="Unassembled WGS sequence"/>
</dbReference>
<evidence type="ECO:0000256" key="3">
    <source>
        <dbReference type="ARBA" id="ARBA00022475"/>
    </source>
</evidence>
<proteinExistence type="predicted"/>
<evidence type="ECO:0000256" key="8">
    <source>
        <dbReference type="SAM" id="Phobius"/>
    </source>
</evidence>
<evidence type="ECO:0000256" key="5">
    <source>
        <dbReference type="ARBA" id="ARBA00022692"/>
    </source>
</evidence>
<keyword evidence="7 8" id="KW-0472">Membrane</keyword>
<dbReference type="AlphaFoldDB" id="A0A2M9D772"/>
<feature type="transmembrane region" description="Helical" evidence="8">
    <location>
        <begin position="12"/>
        <end position="31"/>
    </location>
</feature>
<feature type="transmembrane region" description="Helical" evidence="8">
    <location>
        <begin position="119"/>
        <end position="142"/>
    </location>
</feature>
<gene>
    <name evidence="9" type="ORF">CLV85_0733</name>
</gene>
<sequence>MAKLVRKITKSNEFYLLLVIIAVSVVIQLRSGQFFSANNLVDLANAMVVPGIFAVGAFMVLVAGGIDVSFPALASLSVYATTRVLVDAGYSGGVWLPFLMVIVVGAILGAFNGLFTSRFVVPVLIITLGTASVFSGVMQGVFKSVQIPNLPAGMSEFGRSTLFVAKNPESGLTSNMPMAFLILVAVVAVAFVVMRYTTFGRGLYAIGGDESAAARAGFKVRKIKFWLFVIVGIIASLAGLVRTSMMDQMHPTNLLGMELMVIAAVVLGGASITGGTGTLTGTMLGTLLIVIVQNSMILVGIPTFWQGFALGTLILVGTGISAVQLTRSRKRAPALIQG</sequence>
<keyword evidence="2" id="KW-0813">Transport</keyword>
<keyword evidence="3" id="KW-1003">Cell membrane</keyword>
<dbReference type="RefSeq" id="WP_100388223.1">
    <property type="nucleotide sequence ID" value="NZ_BMZU01000001.1"/>
</dbReference>
<evidence type="ECO:0000256" key="1">
    <source>
        <dbReference type="ARBA" id="ARBA00004651"/>
    </source>
</evidence>
<keyword evidence="6 8" id="KW-1133">Transmembrane helix</keyword>
<reference evidence="9 10" key="1">
    <citation type="submission" date="2017-11" db="EMBL/GenBank/DDBJ databases">
        <title>Genomic Encyclopedia of Archaeal and Bacterial Type Strains, Phase II (KMG-II): From Individual Species to Whole Genera.</title>
        <authorList>
            <person name="Goeker M."/>
        </authorList>
    </citation>
    <scope>NUCLEOTIDE SEQUENCE [LARGE SCALE GENOMIC DNA]</scope>
    <source>
        <strain evidence="9 10">DSM 16400</strain>
    </source>
</reference>
<evidence type="ECO:0000256" key="7">
    <source>
        <dbReference type="ARBA" id="ARBA00023136"/>
    </source>
</evidence>
<dbReference type="GO" id="GO:0022857">
    <property type="term" value="F:transmembrane transporter activity"/>
    <property type="evidence" value="ECO:0007669"/>
    <property type="project" value="InterPro"/>
</dbReference>
<keyword evidence="5 8" id="KW-0812">Transmembrane</keyword>
<dbReference type="CDD" id="cd06579">
    <property type="entry name" value="TM_PBP1_transp_AraH_like"/>
    <property type="match status" value="1"/>
</dbReference>
<keyword evidence="4" id="KW-0997">Cell inner membrane</keyword>
<feature type="transmembrane region" description="Helical" evidence="8">
    <location>
        <begin position="43"/>
        <end position="61"/>
    </location>
</feature>
<feature type="transmembrane region" description="Helical" evidence="8">
    <location>
        <begin position="176"/>
        <end position="194"/>
    </location>
</feature>
<dbReference type="GO" id="GO:0005886">
    <property type="term" value="C:plasma membrane"/>
    <property type="evidence" value="ECO:0007669"/>
    <property type="project" value="UniProtKB-SubCell"/>
</dbReference>
<dbReference type="Pfam" id="PF02653">
    <property type="entry name" value="BPD_transp_2"/>
    <property type="match status" value="1"/>
</dbReference>
<protein>
    <submittedName>
        <fullName evidence="9">Monosaccharide ABC transporter membrane protein (CUT2 family)</fullName>
    </submittedName>
</protein>
<organism evidence="9 10">
    <name type="scientific">Salinibacterium amurskyense</name>
    <dbReference type="NCBI Taxonomy" id="205941"/>
    <lineage>
        <taxon>Bacteria</taxon>
        <taxon>Bacillati</taxon>
        <taxon>Actinomycetota</taxon>
        <taxon>Actinomycetes</taxon>
        <taxon>Micrococcales</taxon>
        <taxon>Microbacteriaceae</taxon>
        <taxon>Salinibacterium</taxon>
    </lineage>
</organism>
<dbReference type="PANTHER" id="PTHR32196:SF21">
    <property type="entry name" value="ABC TRANSPORTER PERMEASE PROTEIN YPHD-RELATED"/>
    <property type="match status" value="1"/>
</dbReference>
<feature type="transmembrane region" description="Helical" evidence="8">
    <location>
        <begin position="254"/>
        <end position="272"/>
    </location>
</feature>
<dbReference type="InterPro" id="IPR001851">
    <property type="entry name" value="ABC_transp_permease"/>
</dbReference>
<feature type="transmembrane region" description="Helical" evidence="8">
    <location>
        <begin position="225"/>
        <end position="242"/>
    </location>
</feature>
<evidence type="ECO:0000313" key="10">
    <source>
        <dbReference type="Proteomes" id="UP000231742"/>
    </source>
</evidence>
<comment type="subcellular location">
    <subcellularLocation>
        <location evidence="1">Cell membrane</location>
        <topology evidence="1">Multi-pass membrane protein</topology>
    </subcellularLocation>
</comment>
<evidence type="ECO:0000313" key="9">
    <source>
        <dbReference type="EMBL" id="PJJ81556.1"/>
    </source>
</evidence>
<dbReference type="EMBL" id="PGFH01000001">
    <property type="protein sequence ID" value="PJJ81556.1"/>
    <property type="molecule type" value="Genomic_DNA"/>
</dbReference>